<dbReference type="GO" id="GO:0071966">
    <property type="term" value="P:fungal-type cell wall polysaccharide metabolic process"/>
    <property type="evidence" value="ECO:0007669"/>
    <property type="project" value="TreeGrafter"/>
</dbReference>
<feature type="domain" description="Asl1-like glycosyl hydrolase catalytic" evidence="2">
    <location>
        <begin position="165"/>
        <end position="388"/>
    </location>
</feature>
<accession>K1X790</accession>
<dbReference type="InterPro" id="IPR053183">
    <property type="entry name" value="ASL1"/>
</dbReference>
<dbReference type="SUPFAM" id="SSF51445">
    <property type="entry name" value="(Trans)glycosidases"/>
    <property type="match status" value="1"/>
</dbReference>
<evidence type="ECO:0000256" key="1">
    <source>
        <dbReference type="SAM" id="SignalP"/>
    </source>
</evidence>
<reference evidence="3 4" key="1">
    <citation type="journal article" date="2012" name="BMC Genomics">
        <title>Sequencing the genome of Marssonina brunnea reveals fungus-poplar co-evolution.</title>
        <authorList>
            <person name="Zhu S."/>
            <person name="Cao Y.-Z."/>
            <person name="Jiang C."/>
            <person name="Tan B.-Y."/>
            <person name="Wang Z."/>
            <person name="Feng S."/>
            <person name="Zhang L."/>
            <person name="Su X.-H."/>
            <person name="Brejova B."/>
            <person name="Vinar T."/>
            <person name="Xu M."/>
            <person name="Wang M.-X."/>
            <person name="Zhang S.-G."/>
            <person name="Huang M.-R."/>
            <person name="Wu R."/>
            <person name="Zhou Y."/>
        </authorList>
    </citation>
    <scope>NUCLEOTIDE SEQUENCE [LARGE SCALE GENOMIC DNA]</scope>
    <source>
        <strain evidence="3 4">MB_m1</strain>
    </source>
</reference>
<evidence type="ECO:0000259" key="2">
    <source>
        <dbReference type="Pfam" id="PF11790"/>
    </source>
</evidence>
<sequence>MRTTCVPFLAVMASSMLVKEAIAVPRHAHLNLHAKRDYYVATDTVIVTEEVWVTEAADGSLETRPATATAFVDESALMVAEPLPGAPPLAAPATTLVPVVSSSSSSSSLLNADLIEAKPSNSYVAPISTLVAAKPIASASASTSLAAPAATASSSSSTTSTSKRGLAYNDASLLTAFAKNSMFSWSYNWGSTQYGGTVPAGIEYVPMLWGLSSDHTRNWADAVSTGLAAGATHLLSFNEPDYSGQANLGYAAAATGYMTYMQPYASKAKLVSPAVTNGGDPMGLTWLTNFIAACSACTIDAIAVHWYNGGDAAAFKAYMAKAYAAGGNRPIWVTEFQASGTALEQAAFLKEVMAWMDSTSYIERYSYFMVADGNLMSGSALSSLGSTYAAAAAA</sequence>
<dbReference type="InterPro" id="IPR024655">
    <property type="entry name" value="Asl1_glyco_hydro_catalytic"/>
</dbReference>
<feature type="chain" id="PRO_5003853247" description="Asl1-like glycosyl hydrolase catalytic domain-containing protein" evidence="1">
    <location>
        <begin position="24"/>
        <end position="394"/>
    </location>
</feature>
<gene>
    <name evidence="3" type="ORF">MBM_00089</name>
</gene>
<name>K1X790_MARBU</name>
<keyword evidence="4" id="KW-1185">Reference proteome</keyword>
<dbReference type="InParanoid" id="K1X790"/>
<evidence type="ECO:0000313" key="4">
    <source>
        <dbReference type="Proteomes" id="UP000006753"/>
    </source>
</evidence>
<dbReference type="RefSeq" id="XP_007287978.1">
    <property type="nucleotide sequence ID" value="XM_007287916.1"/>
</dbReference>
<dbReference type="KEGG" id="mbe:MBM_00089"/>
<dbReference type="EMBL" id="JH921428">
    <property type="protein sequence ID" value="EKD20976.1"/>
    <property type="molecule type" value="Genomic_DNA"/>
</dbReference>
<dbReference type="eggNOG" id="ENOG502RXK9">
    <property type="taxonomic scope" value="Eukaryota"/>
</dbReference>
<dbReference type="Proteomes" id="UP000006753">
    <property type="component" value="Unassembled WGS sequence"/>
</dbReference>
<dbReference type="PANTHER" id="PTHR34154:SF10">
    <property type="entry name" value="ASL1-LIKE GLYCOSYL HYDROLASE CATALYTIC DOMAIN-CONTAINING PROTEIN"/>
    <property type="match status" value="1"/>
</dbReference>
<proteinExistence type="predicted"/>
<dbReference type="AlphaFoldDB" id="K1X790"/>
<dbReference type="Pfam" id="PF11790">
    <property type="entry name" value="Glyco_hydro_cc"/>
    <property type="match status" value="1"/>
</dbReference>
<dbReference type="GO" id="GO:0009277">
    <property type="term" value="C:fungal-type cell wall"/>
    <property type="evidence" value="ECO:0007669"/>
    <property type="project" value="TreeGrafter"/>
</dbReference>
<dbReference type="InterPro" id="IPR017853">
    <property type="entry name" value="GH"/>
</dbReference>
<protein>
    <recommendedName>
        <fullName evidence="2">Asl1-like glycosyl hydrolase catalytic domain-containing protein</fullName>
    </recommendedName>
</protein>
<dbReference type="Gene3D" id="3.20.20.80">
    <property type="entry name" value="Glycosidases"/>
    <property type="match status" value="1"/>
</dbReference>
<organism evidence="3 4">
    <name type="scientific">Marssonina brunnea f. sp. multigermtubi (strain MB_m1)</name>
    <name type="common">Marssonina leaf spot fungus</name>
    <dbReference type="NCBI Taxonomy" id="1072389"/>
    <lineage>
        <taxon>Eukaryota</taxon>
        <taxon>Fungi</taxon>
        <taxon>Dikarya</taxon>
        <taxon>Ascomycota</taxon>
        <taxon>Pezizomycotina</taxon>
        <taxon>Leotiomycetes</taxon>
        <taxon>Helotiales</taxon>
        <taxon>Drepanopezizaceae</taxon>
        <taxon>Drepanopeziza</taxon>
    </lineage>
</organism>
<dbReference type="OMA" id="SHKRGVC"/>
<dbReference type="HOGENOM" id="CLU_040908_4_1_1"/>
<dbReference type="PANTHER" id="PTHR34154">
    <property type="entry name" value="ALKALI-SENSITIVE LINKAGE PROTEIN 1"/>
    <property type="match status" value="1"/>
</dbReference>
<evidence type="ECO:0000313" key="3">
    <source>
        <dbReference type="EMBL" id="EKD20976.1"/>
    </source>
</evidence>
<dbReference type="OrthoDB" id="43654at2759"/>
<dbReference type="GeneID" id="18756024"/>
<keyword evidence="1" id="KW-0732">Signal</keyword>
<feature type="signal peptide" evidence="1">
    <location>
        <begin position="1"/>
        <end position="23"/>
    </location>
</feature>